<evidence type="ECO:0000313" key="4">
    <source>
        <dbReference type="Proteomes" id="UP000661077"/>
    </source>
</evidence>
<comment type="similarity">
    <text evidence="1">Belongs to the short-chain dehydrogenases/reductases (SDR) family.</text>
</comment>
<keyword evidence="2" id="KW-0560">Oxidoreductase</keyword>
<dbReference type="PROSITE" id="PS00061">
    <property type="entry name" value="ADH_SHORT"/>
    <property type="match status" value="1"/>
</dbReference>
<sequence>MVTGAGGGIGHAICASLSKAGAQVIATDIGNPPQGLQADAWFSQDVTSAGDWQRVISEILIRFGGIDCLINNAGISLVERIADTSIEQCRRVLSVNVESVLLGLQASLPILKDRGAQRVGGASVVNVSSTAGLRGVPFNAVYSASKGAVTLLSKSAAKEFAVLGYPIRVNSIHPGGVDTPMMDAILARYVACGLAPSMEVQRDAWKALSALRRMARPDEIGGAAVFLCSPAASYITGSELVIDGGATA</sequence>
<dbReference type="InterPro" id="IPR020904">
    <property type="entry name" value="Sc_DH/Rdtase_CS"/>
</dbReference>
<comment type="caution">
    <text evidence="3">The sequence shown here is derived from an EMBL/GenBank/DDBJ whole genome shotgun (WGS) entry which is preliminary data.</text>
</comment>
<gene>
    <name evidence="3" type="ORF">JM946_29555</name>
</gene>
<dbReference type="Proteomes" id="UP000661077">
    <property type="component" value="Unassembled WGS sequence"/>
</dbReference>
<dbReference type="PRINTS" id="PR00080">
    <property type="entry name" value="SDRFAMILY"/>
</dbReference>
<dbReference type="PANTHER" id="PTHR24321">
    <property type="entry name" value="DEHYDROGENASES, SHORT CHAIN"/>
    <property type="match status" value="1"/>
</dbReference>
<dbReference type="Pfam" id="PF13561">
    <property type="entry name" value="adh_short_C2"/>
    <property type="match status" value="1"/>
</dbReference>
<dbReference type="PRINTS" id="PR00081">
    <property type="entry name" value="GDHRDH"/>
</dbReference>
<dbReference type="InterPro" id="IPR002347">
    <property type="entry name" value="SDR_fam"/>
</dbReference>
<organism evidence="3 4">
    <name type="scientific">Steroidobacter gossypii</name>
    <dbReference type="NCBI Taxonomy" id="2805490"/>
    <lineage>
        <taxon>Bacteria</taxon>
        <taxon>Pseudomonadati</taxon>
        <taxon>Pseudomonadota</taxon>
        <taxon>Gammaproteobacteria</taxon>
        <taxon>Steroidobacterales</taxon>
        <taxon>Steroidobacteraceae</taxon>
        <taxon>Steroidobacter</taxon>
    </lineage>
</organism>
<accession>A0ABS1X6R2</accession>
<proteinExistence type="inferred from homology"/>
<dbReference type="SUPFAM" id="SSF51735">
    <property type="entry name" value="NAD(P)-binding Rossmann-fold domains"/>
    <property type="match status" value="1"/>
</dbReference>
<evidence type="ECO:0000313" key="3">
    <source>
        <dbReference type="EMBL" id="MBM0108895.1"/>
    </source>
</evidence>
<protein>
    <submittedName>
        <fullName evidence="3">SDR family oxidoreductase</fullName>
    </submittedName>
</protein>
<dbReference type="PANTHER" id="PTHR24321:SF8">
    <property type="entry name" value="ESTRADIOL 17-BETA-DEHYDROGENASE 8-RELATED"/>
    <property type="match status" value="1"/>
</dbReference>
<dbReference type="Gene3D" id="3.40.50.720">
    <property type="entry name" value="NAD(P)-binding Rossmann-like Domain"/>
    <property type="match status" value="1"/>
</dbReference>
<evidence type="ECO:0000256" key="2">
    <source>
        <dbReference type="ARBA" id="ARBA00023002"/>
    </source>
</evidence>
<dbReference type="InterPro" id="IPR036291">
    <property type="entry name" value="NAD(P)-bd_dom_sf"/>
</dbReference>
<dbReference type="EMBL" id="JAEVLS010000012">
    <property type="protein sequence ID" value="MBM0108895.1"/>
    <property type="molecule type" value="Genomic_DNA"/>
</dbReference>
<keyword evidence="4" id="KW-1185">Reference proteome</keyword>
<evidence type="ECO:0000256" key="1">
    <source>
        <dbReference type="ARBA" id="ARBA00006484"/>
    </source>
</evidence>
<reference evidence="3 4" key="1">
    <citation type="journal article" date="2021" name="Int. J. Syst. Evol. Microbiol.">
        <title>Steroidobacter gossypii sp. nov., isolated from soil of cotton cropping field.</title>
        <authorList>
            <person name="Huang R."/>
            <person name="Yang S."/>
            <person name="Zhen C."/>
            <person name="Liu W."/>
        </authorList>
    </citation>
    <scope>NUCLEOTIDE SEQUENCE [LARGE SCALE GENOMIC DNA]</scope>
    <source>
        <strain evidence="3 4">S1-65</strain>
    </source>
</reference>
<name>A0ABS1X6R2_9GAMM</name>